<evidence type="ECO:0000256" key="2">
    <source>
        <dbReference type="SAM" id="Phobius"/>
    </source>
</evidence>
<feature type="domain" description="7TM GPCR serpentine receptor class x (Srx)" evidence="3">
    <location>
        <begin position="386"/>
        <end position="548"/>
    </location>
</feature>
<feature type="transmembrane region" description="Helical" evidence="2">
    <location>
        <begin position="78"/>
        <end position="99"/>
    </location>
</feature>
<gene>
    <name evidence="4" type="ORF">DdX_14429</name>
</gene>
<evidence type="ECO:0000313" key="5">
    <source>
        <dbReference type="Proteomes" id="UP001201812"/>
    </source>
</evidence>
<evidence type="ECO:0000313" key="4">
    <source>
        <dbReference type="EMBL" id="KAI1704189.1"/>
    </source>
</evidence>
<organism evidence="4 5">
    <name type="scientific">Ditylenchus destructor</name>
    <dbReference type="NCBI Taxonomy" id="166010"/>
    <lineage>
        <taxon>Eukaryota</taxon>
        <taxon>Metazoa</taxon>
        <taxon>Ecdysozoa</taxon>
        <taxon>Nematoda</taxon>
        <taxon>Chromadorea</taxon>
        <taxon>Rhabditida</taxon>
        <taxon>Tylenchina</taxon>
        <taxon>Tylenchomorpha</taxon>
        <taxon>Sphaerularioidea</taxon>
        <taxon>Anguinidae</taxon>
        <taxon>Anguininae</taxon>
        <taxon>Ditylenchus</taxon>
    </lineage>
</organism>
<dbReference type="Gene3D" id="1.20.1070.10">
    <property type="entry name" value="Rhodopsin 7-helix transmembrane proteins"/>
    <property type="match status" value="2"/>
</dbReference>
<keyword evidence="5" id="KW-1185">Reference proteome</keyword>
<dbReference type="EMBL" id="JAKKPZ010000071">
    <property type="protein sequence ID" value="KAI1704189.1"/>
    <property type="molecule type" value="Genomic_DNA"/>
</dbReference>
<accession>A0AAD4QVM8</accession>
<evidence type="ECO:0000256" key="1">
    <source>
        <dbReference type="SAM" id="MobiDB-lite"/>
    </source>
</evidence>
<feature type="transmembrane region" description="Helical" evidence="2">
    <location>
        <begin position="43"/>
        <end position="66"/>
    </location>
</feature>
<feature type="transmembrane region" description="Helical" evidence="2">
    <location>
        <begin position="120"/>
        <end position="141"/>
    </location>
</feature>
<keyword evidence="2" id="KW-0472">Membrane</keyword>
<feature type="region of interest" description="Disordered" evidence="1">
    <location>
        <begin position="524"/>
        <end position="543"/>
    </location>
</feature>
<reference evidence="4" key="1">
    <citation type="submission" date="2022-01" db="EMBL/GenBank/DDBJ databases">
        <title>Genome Sequence Resource for Two Populations of Ditylenchus destructor, the Migratory Endoparasitic Phytonematode.</title>
        <authorList>
            <person name="Zhang H."/>
            <person name="Lin R."/>
            <person name="Xie B."/>
        </authorList>
    </citation>
    <scope>NUCLEOTIDE SEQUENCE</scope>
    <source>
        <strain evidence="4">BazhouSP</strain>
    </source>
</reference>
<protein>
    <submittedName>
        <fullName evidence="4">Serpentine type 7TM GPCR chemoreceptor srx domain-containing protein</fullName>
    </submittedName>
</protein>
<feature type="transmembrane region" description="Helical" evidence="2">
    <location>
        <begin position="553"/>
        <end position="573"/>
    </location>
</feature>
<feature type="transmembrane region" description="Helical" evidence="2">
    <location>
        <begin position="397"/>
        <end position="418"/>
    </location>
</feature>
<feature type="transmembrane region" description="Helical" evidence="2">
    <location>
        <begin position="585"/>
        <end position="607"/>
    </location>
</feature>
<keyword evidence="2" id="KW-1133">Transmembrane helix</keyword>
<dbReference type="Proteomes" id="UP001201812">
    <property type="component" value="Unassembled WGS sequence"/>
</dbReference>
<feature type="transmembrane region" description="Helical" evidence="2">
    <location>
        <begin position="362"/>
        <end position="385"/>
    </location>
</feature>
<feature type="domain" description="7TM GPCR serpentine receptor class x (Srx)" evidence="3">
    <location>
        <begin position="59"/>
        <end position="206"/>
    </location>
</feature>
<proteinExistence type="predicted"/>
<evidence type="ECO:0000259" key="3">
    <source>
        <dbReference type="Pfam" id="PF10328"/>
    </source>
</evidence>
<dbReference type="AlphaFoldDB" id="A0AAD4QVM8"/>
<feature type="transmembrane region" description="Helical" evidence="2">
    <location>
        <begin position="6"/>
        <end position="31"/>
    </location>
</feature>
<name>A0AAD4QVM8_9BILA</name>
<dbReference type="Pfam" id="PF10328">
    <property type="entry name" value="7TM_GPCR_Srx"/>
    <property type="match status" value="2"/>
</dbReference>
<dbReference type="PANTHER" id="PTHR22718">
    <property type="entry name" value="SERPENTINE RECEPTOR, CLASS X"/>
    <property type="match status" value="1"/>
</dbReference>
<feature type="transmembrane region" description="Helical" evidence="2">
    <location>
        <begin position="439"/>
        <end position="460"/>
    </location>
</feature>
<comment type="caution">
    <text evidence="4">The sequence shown here is derived from an EMBL/GenBank/DDBJ whole genome shotgun (WGS) entry which is preliminary data.</text>
</comment>
<dbReference type="SUPFAM" id="SSF81321">
    <property type="entry name" value="Family A G protein-coupled receptor-like"/>
    <property type="match status" value="2"/>
</dbReference>
<feature type="transmembrane region" description="Helical" evidence="2">
    <location>
        <begin position="233"/>
        <end position="253"/>
    </location>
</feature>
<feature type="transmembrane region" description="Helical" evidence="2">
    <location>
        <begin position="496"/>
        <end position="514"/>
    </location>
</feature>
<dbReference type="PANTHER" id="PTHR22718:SF11">
    <property type="entry name" value="7TM GPCR SERPENTINE RECEPTOR CLASS X (SRX) DOMAIN-CONTAINING PROTEIN"/>
    <property type="match status" value="1"/>
</dbReference>
<keyword evidence="2" id="KW-0812">Transmembrane</keyword>
<dbReference type="InterPro" id="IPR019430">
    <property type="entry name" value="7TM_GPCR_serpentine_rcpt_Srx"/>
</dbReference>
<sequence length="676" mass="77293">MDEKRWIGIVITAVAVAALPFQLITIPIFLIYEDYRSAICFRIMLSIGIADAFQILAMLSMGLGMTFDIEFDGMLEKILGAMLYAAFITVIMQHVVLALNRFMVFRNISVSKDKSAKEWLCFNVLIFLCWAWAAMFCVAYLSPICCMEFDDSTYMLAYNKEMVLCNVTKAIEFNTTAPAPVIGLFIYLLIIYKLIKNKQEFNTRNSPSGIGHINPSAQKPEKSRHRLFTSRELGILIQSFTGFIFAAIIFIAAQLRDLEAFQSCYFAGFVTVLWIMFCAIQPVMYLIMNSKIRRRSLLLLMCSTENSQSGSRISFSKKTGTVETQSSSIVSTDAVMIRRMKRKTSSIFLIYEDYRSAICFRIMLSIGIADTFQILAQLVMGLGMAFDVEFNGFLEEILGATLYAAFIAVIMQHVVLALNRFLVFRNFNVSNGQSTKEWLCFNVLIFLCWAWAAMFCAVFLSPICCMEFDDDTYMLRYSKEMVWCTVTHSVEFYTSAPAPIIGLCIYMLIIYKLVRGKQEFKMRNSSISDDHPTNPSVQNQDKSQRRFFTSRELGILIQSFIGFIFASIVFVAWQFRDMEKFVSRYFAGIVTVLWITFCAIQPIMYLIMNSKIRRRSLLLLMCSTENGRSGSRVTFQRFSMKTGSVEHQNTSVVSNEGVRVRRTKKKASIICHDPRD</sequence>
<feature type="transmembrane region" description="Helical" evidence="2">
    <location>
        <begin position="265"/>
        <end position="287"/>
    </location>
</feature>
<feature type="transmembrane region" description="Helical" evidence="2">
    <location>
        <begin position="177"/>
        <end position="195"/>
    </location>
</feature>